<feature type="region of interest" description="Disordered" evidence="1">
    <location>
        <begin position="1"/>
        <end position="76"/>
    </location>
</feature>
<protein>
    <submittedName>
        <fullName evidence="2">Uncharacterized protein</fullName>
    </submittedName>
</protein>
<keyword evidence="3" id="KW-1185">Reference proteome</keyword>
<accession>A0A176VG01</accession>
<evidence type="ECO:0000313" key="3">
    <source>
        <dbReference type="Proteomes" id="UP000077202"/>
    </source>
</evidence>
<proteinExistence type="predicted"/>
<reference evidence="2" key="1">
    <citation type="submission" date="2016-03" db="EMBL/GenBank/DDBJ databases">
        <title>Mechanisms controlling the formation of the plant cell surface in tip-growing cells are functionally conserved among land plants.</title>
        <authorList>
            <person name="Honkanen S."/>
            <person name="Jones V.A."/>
            <person name="Morieri G."/>
            <person name="Champion C."/>
            <person name="Hetherington A.J."/>
            <person name="Kelly S."/>
            <person name="Saint-Marcoux D."/>
            <person name="Proust H."/>
            <person name="Prescott H."/>
            <person name="Dolan L."/>
        </authorList>
    </citation>
    <scope>NUCLEOTIDE SEQUENCE [LARGE SCALE GENOMIC DNA]</scope>
    <source>
        <tissue evidence="2">Whole gametophyte</tissue>
    </source>
</reference>
<organism evidence="2 3">
    <name type="scientific">Marchantia polymorpha subsp. ruderalis</name>
    <dbReference type="NCBI Taxonomy" id="1480154"/>
    <lineage>
        <taxon>Eukaryota</taxon>
        <taxon>Viridiplantae</taxon>
        <taxon>Streptophyta</taxon>
        <taxon>Embryophyta</taxon>
        <taxon>Marchantiophyta</taxon>
        <taxon>Marchantiopsida</taxon>
        <taxon>Marchantiidae</taxon>
        <taxon>Marchantiales</taxon>
        <taxon>Marchantiaceae</taxon>
        <taxon>Marchantia</taxon>
    </lineage>
</organism>
<comment type="caution">
    <text evidence="2">The sequence shown here is derived from an EMBL/GenBank/DDBJ whole genome shotgun (WGS) entry which is preliminary data.</text>
</comment>
<name>A0A176VG01_MARPO</name>
<sequence>MASAPRSEIKDAMDSQSEPEVDEEAQKDKVMPERSAEPDNACCKRAAQHTSNVTSRSGKKPVGVQEYGSAGNPVFL</sequence>
<dbReference type="EMBL" id="LVLJ01003781">
    <property type="protein sequence ID" value="OAE19790.1"/>
    <property type="molecule type" value="Genomic_DNA"/>
</dbReference>
<dbReference type="AlphaFoldDB" id="A0A176VG01"/>
<evidence type="ECO:0000313" key="2">
    <source>
        <dbReference type="EMBL" id="OAE19790.1"/>
    </source>
</evidence>
<evidence type="ECO:0000256" key="1">
    <source>
        <dbReference type="SAM" id="MobiDB-lite"/>
    </source>
</evidence>
<gene>
    <name evidence="2" type="ORF">AXG93_2774s1000</name>
</gene>
<feature type="compositionally biased region" description="Basic and acidic residues" evidence="1">
    <location>
        <begin position="24"/>
        <end position="37"/>
    </location>
</feature>
<dbReference type="Proteomes" id="UP000077202">
    <property type="component" value="Unassembled WGS sequence"/>
</dbReference>